<name>A0A1M5CKR8_9FLAO</name>
<dbReference type="EMBL" id="FQUX01000005">
    <property type="protein sequence ID" value="SHF55012.1"/>
    <property type="molecule type" value="Genomic_DNA"/>
</dbReference>
<sequence>MINRHSLKKSLVLCVFFTAFWGLGYSQLTPRNSDFWNKVYFGGNLGLGFGNNSFNASISPSAIYQATEQFGVGLGINFNYAKFRDAKLVAYGGSVLSLFNPIPALQLSAELEQLKVYRELELDGGNLEENYWSPALFLGIGYGNRNVTVGIRYNVLHDQQKSIYADAFMPFVRVYF</sequence>
<accession>A0A1M5CKR8</accession>
<evidence type="ECO:0000313" key="1">
    <source>
        <dbReference type="EMBL" id="SHF55012.1"/>
    </source>
</evidence>
<evidence type="ECO:0000313" key="2">
    <source>
        <dbReference type="Proteomes" id="UP000184406"/>
    </source>
</evidence>
<dbReference type="Gene3D" id="2.40.160.60">
    <property type="entry name" value="Outer membrane protein transport protein (OMPP1/FadL/TodX)"/>
    <property type="match status" value="1"/>
</dbReference>
<evidence type="ECO:0008006" key="3">
    <source>
        <dbReference type="Google" id="ProtNLM"/>
    </source>
</evidence>
<dbReference type="AlphaFoldDB" id="A0A1M5CKR8"/>
<dbReference type="RefSeq" id="WP_072862897.1">
    <property type="nucleotide sequence ID" value="NZ_FQUX01000005.1"/>
</dbReference>
<protein>
    <recommendedName>
        <fullName evidence="3">Alpha-ketoglutarate decarboxylase</fullName>
    </recommendedName>
</protein>
<reference evidence="2" key="1">
    <citation type="submission" date="2016-11" db="EMBL/GenBank/DDBJ databases">
        <authorList>
            <person name="Varghese N."/>
            <person name="Submissions S."/>
        </authorList>
    </citation>
    <scope>NUCLEOTIDE SEQUENCE [LARGE SCALE GENOMIC DNA]</scope>
    <source>
        <strain evidence="2">DSM 17539</strain>
    </source>
</reference>
<organism evidence="1 2">
    <name type="scientific">Arenibacter palladensis</name>
    <dbReference type="NCBI Taxonomy" id="237373"/>
    <lineage>
        <taxon>Bacteria</taxon>
        <taxon>Pseudomonadati</taxon>
        <taxon>Bacteroidota</taxon>
        <taxon>Flavobacteriia</taxon>
        <taxon>Flavobacteriales</taxon>
        <taxon>Flavobacteriaceae</taxon>
        <taxon>Arenibacter</taxon>
    </lineage>
</organism>
<keyword evidence="2" id="KW-1185">Reference proteome</keyword>
<proteinExistence type="predicted"/>
<dbReference type="Proteomes" id="UP000184406">
    <property type="component" value="Unassembled WGS sequence"/>
</dbReference>
<gene>
    <name evidence="1" type="ORF">SAMN03080594_10584</name>
</gene>